<name>W2LYY9_PHYNI</name>
<dbReference type="AlphaFoldDB" id="W2LYY9"/>
<evidence type="ECO:0000313" key="1">
    <source>
        <dbReference type="EMBL" id="ETM01885.1"/>
    </source>
</evidence>
<organism evidence="1">
    <name type="scientific">Phytophthora nicotianae</name>
    <name type="common">Potato buckeye rot agent</name>
    <name type="synonym">Phytophthora parasitica</name>
    <dbReference type="NCBI Taxonomy" id="4792"/>
    <lineage>
        <taxon>Eukaryota</taxon>
        <taxon>Sar</taxon>
        <taxon>Stramenopiles</taxon>
        <taxon>Oomycota</taxon>
        <taxon>Peronosporomycetes</taxon>
        <taxon>Peronosporales</taxon>
        <taxon>Peronosporaceae</taxon>
        <taxon>Phytophthora</taxon>
    </lineage>
</organism>
<dbReference type="Proteomes" id="UP000054423">
    <property type="component" value="Unassembled WGS sequence"/>
</dbReference>
<gene>
    <name evidence="1" type="ORF">L917_01567</name>
</gene>
<dbReference type="OrthoDB" id="10628446at2759"/>
<protein>
    <submittedName>
        <fullName evidence="1">Uncharacterized protein</fullName>
    </submittedName>
</protein>
<dbReference type="EMBL" id="KI677565">
    <property type="protein sequence ID" value="ETM01885.1"/>
    <property type="molecule type" value="Genomic_DNA"/>
</dbReference>
<accession>W2LYY9</accession>
<sequence>MRVIWISRHNYSNSDLLKLHLMETDSPETLEELYTAGTLASLLASELSLELQFSFVTELSAR</sequence>
<reference evidence="1" key="1">
    <citation type="submission" date="2013-11" db="EMBL/GenBank/DDBJ databases">
        <title>The Genome Sequence of Phytophthora parasitica CHvinca01.</title>
        <authorList>
            <consortium name="The Broad Institute Genomics Platform"/>
            <person name="Russ C."/>
            <person name="Tyler B."/>
            <person name="Panabieres F."/>
            <person name="Shan W."/>
            <person name="Tripathy S."/>
            <person name="Grunwald N."/>
            <person name="Machado M."/>
            <person name="Johnson C.S."/>
            <person name="Arredondo F."/>
            <person name="Hong C."/>
            <person name="Coffey M."/>
            <person name="Young S.K."/>
            <person name="Zeng Q."/>
            <person name="Gargeya S."/>
            <person name="Fitzgerald M."/>
            <person name="Abouelleil A."/>
            <person name="Alvarado L."/>
            <person name="Chapman S.B."/>
            <person name="Gainer-Dewar J."/>
            <person name="Goldberg J."/>
            <person name="Griggs A."/>
            <person name="Gujja S."/>
            <person name="Hansen M."/>
            <person name="Howarth C."/>
            <person name="Imamovic A."/>
            <person name="Ireland A."/>
            <person name="Larimer J."/>
            <person name="McCowan C."/>
            <person name="Murphy C."/>
            <person name="Pearson M."/>
            <person name="Poon T.W."/>
            <person name="Priest M."/>
            <person name="Roberts A."/>
            <person name="Saif S."/>
            <person name="Shea T."/>
            <person name="Sykes S."/>
            <person name="Wortman J."/>
            <person name="Nusbaum C."/>
            <person name="Birren B."/>
        </authorList>
    </citation>
    <scope>NUCLEOTIDE SEQUENCE [LARGE SCALE GENOMIC DNA]</scope>
    <source>
        <strain evidence="1">CHvinca01</strain>
    </source>
</reference>
<proteinExistence type="predicted"/>